<protein>
    <recommendedName>
        <fullName evidence="8">Secreted protein</fullName>
    </recommendedName>
</protein>
<keyword evidence="3" id="KW-1133">Transmembrane helix</keyword>
<dbReference type="EMBL" id="JBBPBM010000048">
    <property type="protein sequence ID" value="KAK8521020.1"/>
    <property type="molecule type" value="Genomic_DNA"/>
</dbReference>
<evidence type="ECO:0000256" key="1">
    <source>
        <dbReference type="ARBA" id="ARBA00004141"/>
    </source>
</evidence>
<dbReference type="Pfam" id="PF04061">
    <property type="entry name" value="ORMDL"/>
    <property type="match status" value="1"/>
</dbReference>
<keyword evidence="4" id="KW-0472">Membrane</keyword>
<evidence type="ECO:0000313" key="6">
    <source>
        <dbReference type="EMBL" id="KAK8521020.1"/>
    </source>
</evidence>
<keyword evidence="2" id="KW-0812">Transmembrane</keyword>
<keyword evidence="5" id="KW-0732">Signal</keyword>
<evidence type="ECO:0000256" key="5">
    <source>
        <dbReference type="SAM" id="SignalP"/>
    </source>
</evidence>
<name>A0ABR2CN10_9ROSI</name>
<dbReference type="PANTHER" id="PTHR12665">
    <property type="entry name" value="ORMDL PROTEINS"/>
    <property type="match status" value="1"/>
</dbReference>
<proteinExistence type="predicted"/>
<organism evidence="6 7">
    <name type="scientific">Hibiscus sabdariffa</name>
    <name type="common">roselle</name>
    <dbReference type="NCBI Taxonomy" id="183260"/>
    <lineage>
        <taxon>Eukaryota</taxon>
        <taxon>Viridiplantae</taxon>
        <taxon>Streptophyta</taxon>
        <taxon>Embryophyta</taxon>
        <taxon>Tracheophyta</taxon>
        <taxon>Spermatophyta</taxon>
        <taxon>Magnoliopsida</taxon>
        <taxon>eudicotyledons</taxon>
        <taxon>Gunneridae</taxon>
        <taxon>Pentapetalae</taxon>
        <taxon>rosids</taxon>
        <taxon>malvids</taxon>
        <taxon>Malvales</taxon>
        <taxon>Malvaceae</taxon>
        <taxon>Malvoideae</taxon>
        <taxon>Hibiscus</taxon>
    </lineage>
</organism>
<feature type="chain" id="PRO_5047246883" description="Secreted protein" evidence="5">
    <location>
        <begin position="21"/>
        <end position="126"/>
    </location>
</feature>
<evidence type="ECO:0000313" key="7">
    <source>
        <dbReference type="Proteomes" id="UP001472677"/>
    </source>
</evidence>
<comment type="caution">
    <text evidence="6">The sequence shown here is derived from an EMBL/GenBank/DDBJ whole genome shotgun (WGS) entry which is preliminary data.</text>
</comment>
<gene>
    <name evidence="6" type="ORF">V6N12_004939</name>
</gene>
<evidence type="ECO:0000256" key="3">
    <source>
        <dbReference type="ARBA" id="ARBA00022989"/>
    </source>
</evidence>
<dbReference type="InterPro" id="IPR007203">
    <property type="entry name" value="ORMDL"/>
</dbReference>
<evidence type="ECO:0000256" key="2">
    <source>
        <dbReference type="ARBA" id="ARBA00022692"/>
    </source>
</evidence>
<evidence type="ECO:0000256" key="4">
    <source>
        <dbReference type="ARBA" id="ARBA00023136"/>
    </source>
</evidence>
<comment type="subcellular location">
    <subcellularLocation>
        <location evidence="1">Membrane</location>
        <topology evidence="1">Multi-pass membrane protein</topology>
    </subcellularLocation>
</comment>
<accession>A0ABR2CN10</accession>
<keyword evidence="7" id="KW-1185">Reference proteome</keyword>
<evidence type="ECO:0008006" key="8">
    <source>
        <dbReference type="Google" id="ProtNLM"/>
    </source>
</evidence>
<dbReference type="Proteomes" id="UP001472677">
    <property type="component" value="Unassembled WGS sequence"/>
</dbReference>
<sequence length="126" mass="14582">MVFISWLIALSVFGSSPGTAGTIVHLEHFFVTYHLFHRKKGSPFADDQGIYNCLTWWEQIDNGKQLTLNRKFFTVLPVLYRIASHTQIIRTRCSSSIHWPYLCWWLLSSPTCTRSVYLGSMPIVEL</sequence>
<reference evidence="6 7" key="1">
    <citation type="journal article" date="2024" name="G3 (Bethesda)">
        <title>Genome assembly of Hibiscus sabdariffa L. provides insights into metabolisms of medicinal natural products.</title>
        <authorList>
            <person name="Kim T."/>
        </authorList>
    </citation>
    <scope>NUCLEOTIDE SEQUENCE [LARGE SCALE GENOMIC DNA]</scope>
    <source>
        <strain evidence="6">TK-2024</strain>
        <tissue evidence="6">Old leaves</tissue>
    </source>
</reference>
<feature type="signal peptide" evidence="5">
    <location>
        <begin position="1"/>
        <end position="20"/>
    </location>
</feature>